<keyword evidence="1" id="KW-0732">Signal</keyword>
<evidence type="ECO:0000256" key="1">
    <source>
        <dbReference type="SAM" id="SignalP"/>
    </source>
</evidence>
<name>A0ABN8PXW5_9CNID</name>
<evidence type="ECO:0008006" key="4">
    <source>
        <dbReference type="Google" id="ProtNLM"/>
    </source>
</evidence>
<comment type="caution">
    <text evidence="2">The sequence shown here is derived from an EMBL/GenBank/DDBJ whole genome shotgun (WGS) entry which is preliminary data.</text>
</comment>
<protein>
    <recommendedName>
        <fullName evidence="4">Secreted protein</fullName>
    </recommendedName>
</protein>
<evidence type="ECO:0000313" key="3">
    <source>
        <dbReference type="Proteomes" id="UP001159427"/>
    </source>
</evidence>
<organism evidence="2 3">
    <name type="scientific">Porites evermanni</name>
    <dbReference type="NCBI Taxonomy" id="104178"/>
    <lineage>
        <taxon>Eukaryota</taxon>
        <taxon>Metazoa</taxon>
        <taxon>Cnidaria</taxon>
        <taxon>Anthozoa</taxon>
        <taxon>Hexacorallia</taxon>
        <taxon>Scleractinia</taxon>
        <taxon>Fungiina</taxon>
        <taxon>Poritidae</taxon>
        <taxon>Porites</taxon>
    </lineage>
</organism>
<evidence type="ECO:0000313" key="2">
    <source>
        <dbReference type="EMBL" id="CAH3152701.1"/>
    </source>
</evidence>
<feature type="chain" id="PRO_5045514996" description="Secreted protein" evidence="1">
    <location>
        <begin position="27"/>
        <end position="72"/>
    </location>
</feature>
<sequence>MLDARWAFVSGYISILLLLCPLKAVGREGWEDDSLLRAGLNTLSVTSMFKQSVEACKPPDQWKIARVSAAFK</sequence>
<feature type="signal peptide" evidence="1">
    <location>
        <begin position="1"/>
        <end position="26"/>
    </location>
</feature>
<dbReference type="Proteomes" id="UP001159427">
    <property type="component" value="Unassembled WGS sequence"/>
</dbReference>
<accession>A0ABN8PXW5</accession>
<keyword evidence="3" id="KW-1185">Reference proteome</keyword>
<reference evidence="2 3" key="1">
    <citation type="submission" date="2022-05" db="EMBL/GenBank/DDBJ databases">
        <authorList>
            <consortium name="Genoscope - CEA"/>
            <person name="William W."/>
        </authorList>
    </citation>
    <scope>NUCLEOTIDE SEQUENCE [LARGE SCALE GENOMIC DNA]</scope>
</reference>
<gene>
    <name evidence="2" type="ORF">PEVE_00000848</name>
</gene>
<dbReference type="EMBL" id="CALNXI010001040">
    <property type="protein sequence ID" value="CAH3152701.1"/>
    <property type="molecule type" value="Genomic_DNA"/>
</dbReference>
<proteinExistence type="predicted"/>